<dbReference type="EMBL" id="LSSM01000258">
    <property type="protein sequence ID" value="OMJ29531.1"/>
    <property type="molecule type" value="Genomic_DNA"/>
</dbReference>
<dbReference type="Pfam" id="PF00153">
    <property type="entry name" value="Mito_carr"/>
    <property type="match status" value="2"/>
</dbReference>
<dbReference type="AlphaFoldDB" id="A0A1R1YRM5"/>
<evidence type="ECO:0000256" key="4">
    <source>
        <dbReference type="ARBA" id="ARBA00022692"/>
    </source>
</evidence>
<evidence type="ECO:0000256" key="2">
    <source>
        <dbReference type="ARBA" id="ARBA00006375"/>
    </source>
</evidence>
<name>A0A1R1YRM5_9FUNG</name>
<dbReference type="Gene3D" id="1.50.40.10">
    <property type="entry name" value="Mitochondrial carrier domain"/>
    <property type="match status" value="1"/>
</dbReference>
<dbReference type="InterPro" id="IPR023395">
    <property type="entry name" value="MCP_dom_sf"/>
</dbReference>
<evidence type="ECO:0000313" key="11">
    <source>
        <dbReference type="EMBL" id="OMJ29531.1"/>
    </source>
</evidence>
<dbReference type="InterPro" id="IPR018108">
    <property type="entry name" value="MCP_transmembrane"/>
</dbReference>
<dbReference type="Proteomes" id="UP000187429">
    <property type="component" value="Unassembled WGS sequence"/>
</dbReference>
<proteinExistence type="inferred from homology"/>
<protein>
    <submittedName>
        <fullName evidence="11">Folate transporter 1, chloroplastic</fullName>
    </submittedName>
</protein>
<evidence type="ECO:0000256" key="3">
    <source>
        <dbReference type="ARBA" id="ARBA00022448"/>
    </source>
</evidence>
<feature type="repeat" description="Solcar" evidence="8">
    <location>
        <begin position="134"/>
        <end position="241"/>
    </location>
</feature>
<keyword evidence="5" id="KW-0677">Repeat</keyword>
<organism evidence="11 12">
    <name type="scientific">Smittium culicis</name>
    <dbReference type="NCBI Taxonomy" id="133412"/>
    <lineage>
        <taxon>Eukaryota</taxon>
        <taxon>Fungi</taxon>
        <taxon>Fungi incertae sedis</taxon>
        <taxon>Zoopagomycota</taxon>
        <taxon>Kickxellomycotina</taxon>
        <taxon>Harpellomycetes</taxon>
        <taxon>Harpellales</taxon>
        <taxon>Legeriomycetaceae</taxon>
        <taxon>Smittium</taxon>
    </lineage>
</organism>
<dbReference type="GO" id="GO:0016020">
    <property type="term" value="C:membrane"/>
    <property type="evidence" value="ECO:0007669"/>
    <property type="project" value="UniProtKB-SubCell"/>
</dbReference>
<dbReference type="GO" id="GO:0055085">
    <property type="term" value="P:transmembrane transport"/>
    <property type="evidence" value="ECO:0007669"/>
    <property type="project" value="InterPro"/>
</dbReference>
<keyword evidence="12" id="KW-1185">Reference proteome</keyword>
<comment type="similarity">
    <text evidence="2 9">Belongs to the mitochondrial carrier (TC 2.A.29) family.</text>
</comment>
<evidence type="ECO:0000256" key="9">
    <source>
        <dbReference type="RuleBase" id="RU000488"/>
    </source>
</evidence>
<gene>
    <name evidence="11" type="ORF">AYI69_g962</name>
</gene>
<evidence type="ECO:0000256" key="8">
    <source>
        <dbReference type="PROSITE-ProRule" id="PRU00282"/>
    </source>
</evidence>
<evidence type="ECO:0000313" key="12">
    <source>
        <dbReference type="Proteomes" id="UP000187429"/>
    </source>
</evidence>
<evidence type="ECO:0000256" key="6">
    <source>
        <dbReference type="ARBA" id="ARBA00022989"/>
    </source>
</evidence>
<dbReference type="PANTHER" id="PTHR45683">
    <property type="entry name" value="MITOCHONDRIAL NICOTINAMIDE ADENINE DINUCLEOTIDE TRANSPORTER 1-RELATED-RELATED"/>
    <property type="match status" value="1"/>
</dbReference>
<keyword evidence="6" id="KW-1133">Transmembrane helix</keyword>
<feature type="region of interest" description="Disordered" evidence="10">
    <location>
        <begin position="168"/>
        <end position="187"/>
    </location>
</feature>
<dbReference type="InterPro" id="IPR044712">
    <property type="entry name" value="SLC25A32-like"/>
</dbReference>
<evidence type="ECO:0000256" key="7">
    <source>
        <dbReference type="ARBA" id="ARBA00023136"/>
    </source>
</evidence>
<evidence type="ECO:0000256" key="5">
    <source>
        <dbReference type="ARBA" id="ARBA00022737"/>
    </source>
</evidence>
<keyword evidence="4 8" id="KW-0812">Transmembrane</keyword>
<evidence type="ECO:0000256" key="1">
    <source>
        <dbReference type="ARBA" id="ARBA00004141"/>
    </source>
</evidence>
<dbReference type="PROSITE" id="PS50920">
    <property type="entry name" value="SOLCAR"/>
    <property type="match status" value="2"/>
</dbReference>
<keyword evidence="7 8" id="KW-0472">Membrane</keyword>
<keyword evidence="3 9" id="KW-0813">Transport</keyword>
<dbReference type="GO" id="GO:0006862">
    <property type="term" value="P:nucleotide transport"/>
    <property type="evidence" value="ECO:0007669"/>
    <property type="project" value="InterPro"/>
</dbReference>
<comment type="caution">
    <text evidence="11">The sequence shown here is derived from an EMBL/GenBank/DDBJ whole genome shotgun (WGS) entry which is preliminary data.</text>
</comment>
<feature type="repeat" description="Solcar" evidence="8">
    <location>
        <begin position="18"/>
        <end position="106"/>
    </location>
</feature>
<sequence>MADFSNVRQGDMSGTSYLTPGQHLAASSMAGVLTQVVANPVWVIKVRMCSPTAAGQAQKYSGVINGLYLLAKEEGLRGYYKGFAAGVIGVSHGALQFMAYEEMKKYLVRIRTAEMHKDDQDFLKRQGAGVSYYFSTLEFLAMSSLSKLFASIATYPYQVIRTRMMQGSSTTASPSSAPTSSSKTISSATATTPYNKLGSTISHIYRAEGLQGFYKGLGPNVIRVLPGTMITFLVYENMSKFFRNNI</sequence>
<dbReference type="OrthoDB" id="428293at2759"/>
<comment type="subcellular location">
    <subcellularLocation>
        <location evidence="1">Membrane</location>
        <topology evidence="1">Multi-pass membrane protein</topology>
    </subcellularLocation>
</comment>
<evidence type="ECO:0000256" key="10">
    <source>
        <dbReference type="SAM" id="MobiDB-lite"/>
    </source>
</evidence>
<accession>A0A1R1YRM5</accession>
<reference evidence="12" key="1">
    <citation type="submission" date="2017-01" db="EMBL/GenBank/DDBJ databases">
        <authorList>
            <person name="Wang Y."/>
            <person name="White M."/>
            <person name="Kvist S."/>
            <person name="Moncalvo J.-M."/>
        </authorList>
    </citation>
    <scope>NUCLEOTIDE SEQUENCE [LARGE SCALE GENOMIC DNA]</scope>
    <source>
        <strain evidence="12">ID-206-W2</strain>
    </source>
</reference>
<dbReference type="SUPFAM" id="SSF103506">
    <property type="entry name" value="Mitochondrial carrier"/>
    <property type="match status" value="1"/>
</dbReference>